<feature type="compositionally biased region" description="Polar residues" evidence="1">
    <location>
        <begin position="364"/>
        <end position="375"/>
    </location>
</feature>
<organism evidence="2 3">
    <name type="scientific">Amanita muscaria (strain Koide BX008)</name>
    <dbReference type="NCBI Taxonomy" id="946122"/>
    <lineage>
        <taxon>Eukaryota</taxon>
        <taxon>Fungi</taxon>
        <taxon>Dikarya</taxon>
        <taxon>Basidiomycota</taxon>
        <taxon>Agaricomycotina</taxon>
        <taxon>Agaricomycetes</taxon>
        <taxon>Agaricomycetidae</taxon>
        <taxon>Agaricales</taxon>
        <taxon>Pluteineae</taxon>
        <taxon>Amanitaceae</taxon>
        <taxon>Amanita</taxon>
    </lineage>
</organism>
<dbReference type="EMBL" id="KN818305">
    <property type="protein sequence ID" value="KIL60029.1"/>
    <property type="molecule type" value="Genomic_DNA"/>
</dbReference>
<reference evidence="2 3" key="1">
    <citation type="submission" date="2014-04" db="EMBL/GenBank/DDBJ databases">
        <title>Evolutionary Origins and Diversification of the Mycorrhizal Mutualists.</title>
        <authorList>
            <consortium name="DOE Joint Genome Institute"/>
            <consortium name="Mycorrhizal Genomics Consortium"/>
            <person name="Kohler A."/>
            <person name="Kuo A."/>
            <person name="Nagy L.G."/>
            <person name="Floudas D."/>
            <person name="Copeland A."/>
            <person name="Barry K.W."/>
            <person name="Cichocki N."/>
            <person name="Veneault-Fourrey C."/>
            <person name="LaButti K."/>
            <person name="Lindquist E.A."/>
            <person name="Lipzen A."/>
            <person name="Lundell T."/>
            <person name="Morin E."/>
            <person name="Murat C."/>
            <person name="Riley R."/>
            <person name="Ohm R."/>
            <person name="Sun H."/>
            <person name="Tunlid A."/>
            <person name="Henrissat B."/>
            <person name="Grigoriev I.V."/>
            <person name="Hibbett D.S."/>
            <person name="Martin F."/>
        </authorList>
    </citation>
    <scope>NUCLEOTIDE SEQUENCE [LARGE SCALE GENOMIC DNA]</scope>
    <source>
        <strain evidence="2 3">Koide BX008</strain>
    </source>
</reference>
<dbReference type="GO" id="GO:0030870">
    <property type="term" value="C:Mre11 complex"/>
    <property type="evidence" value="ECO:0007669"/>
    <property type="project" value="InterPro"/>
</dbReference>
<dbReference type="HOGENOM" id="CLU_007603_0_0_1"/>
<evidence type="ECO:0000313" key="2">
    <source>
        <dbReference type="EMBL" id="KIL60029.1"/>
    </source>
</evidence>
<name>A0A0C2T0U8_AMAMK</name>
<dbReference type="PANTHER" id="PTHR12162">
    <property type="entry name" value="NIBRIN-RELATED"/>
    <property type="match status" value="1"/>
</dbReference>
<feature type="region of interest" description="Disordered" evidence="1">
    <location>
        <begin position="363"/>
        <end position="468"/>
    </location>
</feature>
<dbReference type="InterPro" id="IPR040227">
    <property type="entry name" value="Nibrin-rel"/>
</dbReference>
<feature type="region of interest" description="Disordered" evidence="1">
    <location>
        <begin position="594"/>
        <end position="664"/>
    </location>
</feature>
<dbReference type="AlphaFoldDB" id="A0A0C2T0U8"/>
<feature type="compositionally biased region" description="Basic and acidic residues" evidence="1">
    <location>
        <begin position="605"/>
        <end position="627"/>
    </location>
</feature>
<feature type="compositionally biased region" description="Basic and acidic residues" evidence="1">
    <location>
        <begin position="521"/>
        <end position="530"/>
    </location>
</feature>
<dbReference type="GO" id="GO:0007095">
    <property type="term" value="P:mitotic G2 DNA damage checkpoint signaling"/>
    <property type="evidence" value="ECO:0007669"/>
    <property type="project" value="InterPro"/>
</dbReference>
<dbReference type="GO" id="GO:0000724">
    <property type="term" value="P:double-strand break repair via homologous recombination"/>
    <property type="evidence" value="ECO:0007669"/>
    <property type="project" value="TreeGrafter"/>
</dbReference>
<dbReference type="GO" id="GO:0003684">
    <property type="term" value="F:damaged DNA binding"/>
    <property type="evidence" value="ECO:0007669"/>
    <property type="project" value="TreeGrafter"/>
</dbReference>
<dbReference type="PANTHER" id="PTHR12162:SF0">
    <property type="entry name" value="NIBRIN"/>
    <property type="match status" value="1"/>
</dbReference>
<dbReference type="Proteomes" id="UP000054549">
    <property type="component" value="Unassembled WGS sequence"/>
</dbReference>
<sequence length="791" mass="88208">MWILTGPFDSNTNVDVTTFQKSKLLKTGKSYSLGRKDQPLIIMHKRISKDHGEFQVEDSTNDDITIPSFQPALRYVHKRDKKIKIDRGSARVEVEPSSTETLQDGDVIWPIVGVKISVKWEPVCCYCPPEEHQLPPLIQGCTSLGINLVHTPQPQVTHHLISSFTPSAAIAASLLSASQFVRAEWLEEVIRLGSEADGNPSGGASLEWDFALPLLSKYRPSFSPTLKDSQKAFNVWEPNEERLNMLNDYRFFLLAENRHETGSDMKELIQRGGGLYEVLEAHAGQSKWRQSFVRGNAKEGQKLVVVGNSDSLKMALDEHDWQDLHDEIEGFALPFVSPDAIIQAVINVDVSAFNNALEAEKKQQASQTASSNAESLHSEGSCPQGDPPRPVRSLSRRNAIESQVDDAPIGSSRCDKLKGPPSSAGDHSEDDRPRKLVRSSSRAISLEPEADSTPIGRPTRPALPRSTRRQLNTVIDVVPTTQLSSTAIDLTIPVQTRPKPPKRRREASEPLQETETVRQSPDPESRTKRVRRDFEMSQTQDLNAVAGIYSQLSVPINIGDFNYFNQESQTQTQTQNKAMEGIQRSVPKLPAVLEEEEETQVAETHVPDSRRGVKRKAEATADTETTKASKKTKLPVIPEPIEPAPDTGASKRPPKSKASDVRQLDTDSTFLKAIASTKKGKKKEDDLDRDFNNLKIARPEIDHREEEWNVLDDFGDDTGIRGNFMVIVEMEVKERRAKPDVAPNWQGKPNFKKFKKRAGAPLRGKVELVVSEDNDYGLGPGEFIDKRQTKI</sequence>
<protein>
    <recommendedName>
        <fullName evidence="4">FHA domain-containing protein</fullName>
    </recommendedName>
</protein>
<dbReference type="InParanoid" id="A0A0C2T0U8"/>
<keyword evidence="3" id="KW-1185">Reference proteome</keyword>
<evidence type="ECO:0000256" key="1">
    <source>
        <dbReference type="SAM" id="MobiDB-lite"/>
    </source>
</evidence>
<dbReference type="OrthoDB" id="552194at2759"/>
<proteinExistence type="predicted"/>
<feature type="region of interest" description="Disordered" evidence="1">
    <location>
        <begin position="489"/>
        <end position="530"/>
    </location>
</feature>
<evidence type="ECO:0000313" key="3">
    <source>
        <dbReference type="Proteomes" id="UP000054549"/>
    </source>
</evidence>
<evidence type="ECO:0008006" key="4">
    <source>
        <dbReference type="Google" id="ProtNLM"/>
    </source>
</evidence>
<accession>A0A0C2T0U8</accession>
<gene>
    <name evidence="2" type="ORF">M378DRAFT_130929</name>
</gene>